<keyword evidence="2" id="KW-1185">Reference proteome</keyword>
<protein>
    <submittedName>
        <fullName evidence="1">Uncharacterized protein</fullName>
    </submittedName>
</protein>
<gene>
    <name evidence="1" type="ORF">TrVE_jg13767</name>
</gene>
<proteinExistence type="predicted"/>
<sequence length="228" mass="26130">MVMQYNQALSHHFPEDNVNTDFDNLYEYVYLRQNEDKRKVGLWSLIEVMVGEGVEVGGLWGELKGVCGGRELEVVKEEEGKYFIGRGEEGNDGMKEWGGGYLDGLRKIREGDYKGAISVFENMKISEEVPEEGFWDEVERIKRKESLEVARINNIVIANVYLGRVCIEKLEEAICKDPIRFMTEEVVFNLCTMYDLREDAGGSARKKGVLERVMEEYGLGIGKKCFRI</sequence>
<name>A0A9W7FAE7_9STRA</name>
<comment type="caution">
    <text evidence="1">The sequence shown here is derived from an EMBL/GenBank/DDBJ whole genome shotgun (WGS) entry which is preliminary data.</text>
</comment>
<dbReference type="EMBL" id="BRXX01000356">
    <property type="protein sequence ID" value="GMI06859.1"/>
    <property type="molecule type" value="Genomic_DNA"/>
</dbReference>
<dbReference type="AlphaFoldDB" id="A0A9W7FAE7"/>
<reference evidence="2" key="1">
    <citation type="journal article" date="2023" name="Commun. Biol.">
        <title>Genome analysis of Parmales, the sister group of diatoms, reveals the evolutionary specialization of diatoms from phago-mixotrophs to photoautotrophs.</title>
        <authorList>
            <person name="Ban H."/>
            <person name="Sato S."/>
            <person name="Yoshikawa S."/>
            <person name="Yamada K."/>
            <person name="Nakamura Y."/>
            <person name="Ichinomiya M."/>
            <person name="Sato N."/>
            <person name="Blanc-Mathieu R."/>
            <person name="Endo H."/>
            <person name="Kuwata A."/>
            <person name="Ogata H."/>
        </authorList>
    </citation>
    <scope>NUCLEOTIDE SEQUENCE [LARGE SCALE GENOMIC DNA]</scope>
    <source>
        <strain evidence="2">NIES 3699</strain>
    </source>
</reference>
<evidence type="ECO:0000313" key="1">
    <source>
        <dbReference type="EMBL" id="GMI06859.1"/>
    </source>
</evidence>
<accession>A0A9W7FAE7</accession>
<evidence type="ECO:0000313" key="2">
    <source>
        <dbReference type="Proteomes" id="UP001165160"/>
    </source>
</evidence>
<organism evidence="1 2">
    <name type="scientific">Triparma verrucosa</name>
    <dbReference type="NCBI Taxonomy" id="1606542"/>
    <lineage>
        <taxon>Eukaryota</taxon>
        <taxon>Sar</taxon>
        <taxon>Stramenopiles</taxon>
        <taxon>Ochrophyta</taxon>
        <taxon>Bolidophyceae</taxon>
        <taxon>Parmales</taxon>
        <taxon>Triparmaceae</taxon>
        <taxon>Triparma</taxon>
    </lineage>
</organism>
<dbReference type="Proteomes" id="UP001165160">
    <property type="component" value="Unassembled WGS sequence"/>
</dbReference>